<accession>A0ABP5LC87</accession>
<feature type="transmembrane region" description="Helical" evidence="1">
    <location>
        <begin position="35"/>
        <end position="54"/>
    </location>
</feature>
<feature type="transmembrane region" description="Helical" evidence="1">
    <location>
        <begin position="5"/>
        <end position="23"/>
    </location>
</feature>
<proteinExistence type="predicted"/>
<sequence>MIISAVARLVAFTVVVLTLYFVFPVSGFNGDNPAAAWIRLAAIVVVFLATLILQLRMILTAHIPQVRAAVAVVESVLMFLCLFALLYTSMSTTDPLSFSEPLNRTDALYFTTSTFATVGFGDITPTTELARAVVSVQMIADLGALLLIAKVAFFAAGRRLGR</sequence>
<dbReference type="Gene3D" id="1.10.287.70">
    <property type="match status" value="1"/>
</dbReference>
<feature type="domain" description="Potassium channel" evidence="2">
    <location>
        <begin position="77"/>
        <end position="149"/>
    </location>
</feature>
<feature type="transmembrane region" description="Helical" evidence="1">
    <location>
        <begin position="66"/>
        <end position="87"/>
    </location>
</feature>
<organism evidence="3 4">
    <name type="scientific">Arthrobacter humicola</name>
    <dbReference type="NCBI Taxonomy" id="409291"/>
    <lineage>
        <taxon>Bacteria</taxon>
        <taxon>Bacillati</taxon>
        <taxon>Actinomycetota</taxon>
        <taxon>Actinomycetes</taxon>
        <taxon>Micrococcales</taxon>
        <taxon>Micrococcaceae</taxon>
        <taxon>Arthrobacter</taxon>
    </lineage>
</organism>
<protein>
    <recommendedName>
        <fullName evidence="2">Potassium channel domain-containing protein</fullName>
    </recommendedName>
</protein>
<keyword evidence="1" id="KW-1133">Transmembrane helix</keyword>
<gene>
    <name evidence="3" type="ORF">GCM10009825_37100</name>
</gene>
<evidence type="ECO:0000259" key="2">
    <source>
        <dbReference type="Pfam" id="PF07885"/>
    </source>
</evidence>
<evidence type="ECO:0000313" key="3">
    <source>
        <dbReference type="EMBL" id="GAA2144992.1"/>
    </source>
</evidence>
<comment type="caution">
    <text evidence="3">The sequence shown here is derived from an EMBL/GenBank/DDBJ whole genome shotgun (WGS) entry which is preliminary data.</text>
</comment>
<keyword evidence="4" id="KW-1185">Reference proteome</keyword>
<reference evidence="4" key="1">
    <citation type="journal article" date="2019" name="Int. J. Syst. Evol. Microbiol.">
        <title>The Global Catalogue of Microorganisms (GCM) 10K type strain sequencing project: providing services to taxonomists for standard genome sequencing and annotation.</title>
        <authorList>
            <consortium name="The Broad Institute Genomics Platform"/>
            <consortium name="The Broad Institute Genome Sequencing Center for Infectious Disease"/>
            <person name="Wu L."/>
            <person name="Ma J."/>
        </authorList>
    </citation>
    <scope>NUCLEOTIDE SEQUENCE [LARGE SCALE GENOMIC DNA]</scope>
    <source>
        <strain evidence="4">JCM 15921</strain>
    </source>
</reference>
<dbReference type="EMBL" id="BAAAQB010000041">
    <property type="protein sequence ID" value="GAA2144992.1"/>
    <property type="molecule type" value="Genomic_DNA"/>
</dbReference>
<dbReference type="Pfam" id="PF07885">
    <property type="entry name" value="Ion_trans_2"/>
    <property type="match status" value="1"/>
</dbReference>
<evidence type="ECO:0000256" key="1">
    <source>
        <dbReference type="SAM" id="Phobius"/>
    </source>
</evidence>
<dbReference type="InterPro" id="IPR013099">
    <property type="entry name" value="K_chnl_dom"/>
</dbReference>
<evidence type="ECO:0000313" key="4">
    <source>
        <dbReference type="Proteomes" id="UP001500102"/>
    </source>
</evidence>
<name>A0ABP5LC87_9MICC</name>
<keyword evidence="1" id="KW-0472">Membrane</keyword>
<dbReference type="Proteomes" id="UP001500102">
    <property type="component" value="Unassembled WGS sequence"/>
</dbReference>
<keyword evidence="1" id="KW-0812">Transmembrane</keyword>
<feature type="transmembrane region" description="Helical" evidence="1">
    <location>
        <begin position="134"/>
        <end position="156"/>
    </location>
</feature>
<dbReference type="SUPFAM" id="SSF81324">
    <property type="entry name" value="Voltage-gated potassium channels"/>
    <property type="match status" value="1"/>
</dbReference>